<dbReference type="Proteomes" id="UP000299102">
    <property type="component" value="Unassembled WGS sequence"/>
</dbReference>
<evidence type="ECO:0000313" key="1">
    <source>
        <dbReference type="EMBL" id="GBP89004.1"/>
    </source>
</evidence>
<protein>
    <submittedName>
        <fullName evidence="1">Uncharacterized protein</fullName>
    </submittedName>
</protein>
<gene>
    <name evidence="1" type="ORF">EVAR_62348_1</name>
</gene>
<sequence length="87" mass="9274">MQSPTRTGQSAPRALTINVTDTDKARSFVELYPEKAANKSVKCPSAGGRGGRDLAGARALFPLKTNSGEIISTSPTQTWATLIYCFP</sequence>
<proteinExistence type="predicted"/>
<accession>A0A4C1ZPJ9</accession>
<reference evidence="1 2" key="1">
    <citation type="journal article" date="2019" name="Commun. Biol.">
        <title>The bagworm genome reveals a unique fibroin gene that provides high tensile strength.</title>
        <authorList>
            <person name="Kono N."/>
            <person name="Nakamura H."/>
            <person name="Ohtoshi R."/>
            <person name="Tomita M."/>
            <person name="Numata K."/>
            <person name="Arakawa K."/>
        </authorList>
    </citation>
    <scope>NUCLEOTIDE SEQUENCE [LARGE SCALE GENOMIC DNA]</scope>
</reference>
<name>A0A4C1ZPJ9_EUMVA</name>
<organism evidence="1 2">
    <name type="scientific">Eumeta variegata</name>
    <name type="common">Bagworm moth</name>
    <name type="synonym">Eumeta japonica</name>
    <dbReference type="NCBI Taxonomy" id="151549"/>
    <lineage>
        <taxon>Eukaryota</taxon>
        <taxon>Metazoa</taxon>
        <taxon>Ecdysozoa</taxon>
        <taxon>Arthropoda</taxon>
        <taxon>Hexapoda</taxon>
        <taxon>Insecta</taxon>
        <taxon>Pterygota</taxon>
        <taxon>Neoptera</taxon>
        <taxon>Endopterygota</taxon>
        <taxon>Lepidoptera</taxon>
        <taxon>Glossata</taxon>
        <taxon>Ditrysia</taxon>
        <taxon>Tineoidea</taxon>
        <taxon>Psychidae</taxon>
        <taxon>Oiketicinae</taxon>
        <taxon>Eumeta</taxon>
    </lineage>
</organism>
<dbReference type="EMBL" id="BGZK01001970">
    <property type="protein sequence ID" value="GBP89004.1"/>
    <property type="molecule type" value="Genomic_DNA"/>
</dbReference>
<dbReference type="AlphaFoldDB" id="A0A4C1ZPJ9"/>
<comment type="caution">
    <text evidence="1">The sequence shown here is derived from an EMBL/GenBank/DDBJ whole genome shotgun (WGS) entry which is preliminary data.</text>
</comment>
<keyword evidence="2" id="KW-1185">Reference proteome</keyword>
<evidence type="ECO:0000313" key="2">
    <source>
        <dbReference type="Proteomes" id="UP000299102"/>
    </source>
</evidence>